<dbReference type="Proteomes" id="UP001139158">
    <property type="component" value="Unassembled WGS sequence"/>
</dbReference>
<gene>
    <name evidence="3" type="ORF">LJ757_04130</name>
</gene>
<feature type="transmembrane region" description="Helical" evidence="1">
    <location>
        <begin position="72"/>
        <end position="94"/>
    </location>
</feature>
<dbReference type="Pfam" id="PF07331">
    <property type="entry name" value="TctB"/>
    <property type="match status" value="1"/>
</dbReference>
<reference evidence="3" key="1">
    <citation type="submission" date="2021-10" db="EMBL/GenBank/DDBJ databases">
        <title>Novel species in genus Arthrobacter.</title>
        <authorList>
            <person name="Liu Y."/>
        </authorList>
    </citation>
    <scope>NUCLEOTIDE SEQUENCE</scope>
    <source>
        <strain evidence="3">Zg-Y453</strain>
    </source>
</reference>
<feature type="transmembrane region" description="Helical" evidence="1">
    <location>
        <begin position="156"/>
        <end position="177"/>
    </location>
</feature>
<protein>
    <submittedName>
        <fullName evidence="3">Tripartite tricarboxylate transporter TctB family protein</fullName>
    </submittedName>
</protein>
<evidence type="ECO:0000259" key="2">
    <source>
        <dbReference type="Pfam" id="PF07331"/>
    </source>
</evidence>
<keyword evidence="1" id="KW-0812">Transmembrane</keyword>
<evidence type="ECO:0000313" key="3">
    <source>
        <dbReference type="EMBL" id="MCC3296993.1"/>
    </source>
</evidence>
<evidence type="ECO:0000256" key="1">
    <source>
        <dbReference type="SAM" id="Phobius"/>
    </source>
</evidence>
<proteinExistence type="predicted"/>
<accession>A0A9X1MBT1</accession>
<keyword evidence="1" id="KW-1133">Transmembrane helix</keyword>
<sequence length="179" mass="19159">MSNHESAVEGDPAETVQSQGDGLLDPAVLVTDRAHRLRELIPAGVTLGLGITVLIMAQDINSGVRVELGPPFWPTMLAWCLIVCGALMAVVNVLRGVSSTNVPDPITSWGLGRLAGTAGILVGYLLLWNVLQFWLVTFAATTALTFLYGGRGWKPLLMFPAIVAAILHFLFVVALRVNL</sequence>
<feature type="transmembrane region" description="Helical" evidence="1">
    <location>
        <begin position="106"/>
        <end position="127"/>
    </location>
</feature>
<dbReference type="RefSeq" id="WP_227894751.1">
    <property type="nucleotide sequence ID" value="NZ_CP099466.1"/>
</dbReference>
<keyword evidence="1" id="KW-0472">Membrane</keyword>
<name>A0A9X1MBT1_9MICC</name>
<comment type="caution">
    <text evidence="3">The sequence shown here is derived from an EMBL/GenBank/DDBJ whole genome shotgun (WGS) entry which is preliminary data.</text>
</comment>
<dbReference type="AlphaFoldDB" id="A0A9X1MBT1"/>
<dbReference type="InterPro" id="IPR009936">
    <property type="entry name" value="DUF1468"/>
</dbReference>
<dbReference type="EMBL" id="JAJFZV010000004">
    <property type="protein sequence ID" value="MCC3296993.1"/>
    <property type="molecule type" value="Genomic_DNA"/>
</dbReference>
<feature type="transmembrane region" description="Helical" evidence="1">
    <location>
        <begin position="40"/>
        <end position="60"/>
    </location>
</feature>
<keyword evidence="4" id="KW-1185">Reference proteome</keyword>
<evidence type="ECO:0000313" key="4">
    <source>
        <dbReference type="Proteomes" id="UP001139158"/>
    </source>
</evidence>
<feature type="domain" description="DUF1468" evidence="2">
    <location>
        <begin position="45"/>
        <end position="179"/>
    </location>
</feature>
<organism evidence="3 4">
    <name type="scientific">Arthrobacter caoxuetaonis</name>
    <dbReference type="NCBI Taxonomy" id="2886935"/>
    <lineage>
        <taxon>Bacteria</taxon>
        <taxon>Bacillati</taxon>
        <taxon>Actinomycetota</taxon>
        <taxon>Actinomycetes</taxon>
        <taxon>Micrococcales</taxon>
        <taxon>Micrococcaceae</taxon>
        <taxon>Arthrobacter</taxon>
    </lineage>
</organism>